<dbReference type="Proteomes" id="UP000762676">
    <property type="component" value="Unassembled WGS sequence"/>
</dbReference>
<proteinExistence type="predicted"/>
<evidence type="ECO:0000313" key="2">
    <source>
        <dbReference type="Proteomes" id="UP000762676"/>
    </source>
</evidence>
<organism evidence="1 2">
    <name type="scientific">Elysia marginata</name>
    <dbReference type="NCBI Taxonomy" id="1093978"/>
    <lineage>
        <taxon>Eukaryota</taxon>
        <taxon>Metazoa</taxon>
        <taxon>Spiralia</taxon>
        <taxon>Lophotrochozoa</taxon>
        <taxon>Mollusca</taxon>
        <taxon>Gastropoda</taxon>
        <taxon>Heterobranchia</taxon>
        <taxon>Euthyneura</taxon>
        <taxon>Panpulmonata</taxon>
        <taxon>Sacoglossa</taxon>
        <taxon>Placobranchoidea</taxon>
        <taxon>Plakobranchidae</taxon>
        <taxon>Elysia</taxon>
    </lineage>
</organism>
<name>A0AAV4GA90_9GAST</name>
<reference evidence="1 2" key="1">
    <citation type="journal article" date="2021" name="Elife">
        <title>Chloroplast acquisition without the gene transfer in kleptoplastic sea slugs, Plakobranchus ocellatus.</title>
        <authorList>
            <person name="Maeda T."/>
            <person name="Takahashi S."/>
            <person name="Yoshida T."/>
            <person name="Shimamura S."/>
            <person name="Takaki Y."/>
            <person name="Nagai Y."/>
            <person name="Toyoda A."/>
            <person name="Suzuki Y."/>
            <person name="Arimoto A."/>
            <person name="Ishii H."/>
            <person name="Satoh N."/>
            <person name="Nishiyama T."/>
            <person name="Hasebe M."/>
            <person name="Maruyama T."/>
            <person name="Minagawa J."/>
            <person name="Obokata J."/>
            <person name="Shigenobu S."/>
        </authorList>
    </citation>
    <scope>NUCLEOTIDE SEQUENCE [LARGE SCALE GENOMIC DNA]</scope>
</reference>
<evidence type="ECO:0000313" key="1">
    <source>
        <dbReference type="EMBL" id="GFR82688.1"/>
    </source>
</evidence>
<dbReference type="AlphaFoldDB" id="A0AAV4GA90"/>
<gene>
    <name evidence="1" type="ORF">ElyMa_005958100</name>
</gene>
<protein>
    <submittedName>
        <fullName evidence="1">Uncharacterized protein</fullName>
    </submittedName>
</protein>
<comment type="caution">
    <text evidence="1">The sequence shown here is derived from an EMBL/GenBank/DDBJ whole genome shotgun (WGS) entry which is preliminary data.</text>
</comment>
<accession>A0AAV4GA90</accession>
<dbReference type="EMBL" id="BMAT01011955">
    <property type="protein sequence ID" value="GFR82688.1"/>
    <property type="molecule type" value="Genomic_DNA"/>
</dbReference>
<keyword evidence="2" id="KW-1185">Reference proteome</keyword>
<sequence>MVKVKVQQPEWDSTTRARTYCARSLSSQAMGKKIERLSYSRKKHHLITAASMIKRWFFFPLHHTIVSLFVSVAGLDTDQTQYVCGFMHTSPIYSLRCFNLPQFTTRYPFVVLLDESQGFFSRSVRGSKSRPPVSR</sequence>